<evidence type="ECO:0000256" key="3">
    <source>
        <dbReference type="ARBA" id="ARBA00022679"/>
    </source>
</evidence>
<dbReference type="eggNOG" id="KOG2169">
    <property type="taxonomic scope" value="Eukaryota"/>
</dbReference>
<dbReference type="Pfam" id="PF14324">
    <property type="entry name" value="PINIT"/>
    <property type="match status" value="1"/>
</dbReference>
<evidence type="ECO:0000256" key="1">
    <source>
        <dbReference type="ARBA" id="ARBA00004718"/>
    </source>
</evidence>
<dbReference type="InterPro" id="IPR023321">
    <property type="entry name" value="PINIT"/>
</dbReference>
<dbReference type="OrthoDB" id="28127at2759"/>
<dbReference type="PANTHER" id="PTHR10782:SF4">
    <property type="entry name" value="TONALLI, ISOFORM E"/>
    <property type="match status" value="1"/>
</dbReference>
<dbReference type="GO" id="GO:0000785">
    <property type="term" value="C:chromatin"/>
    <property type="evidence" value="ECO:0007669"/>
    <property type="project" value="TreeGrafter"/>
</dbReference>
<dbReference type="UniPathway" id="UPA00886"/>
<sequence>MLFCAADTQGDQDITFPHQSEIKVNGDEIKANLRGLKGKPGSTRPVDITDSLRLRQNNYVNTIEFTYALTNKVKKPDPRRGQPQKYYLALLLCKTIPVNELVAKIRGRKIAKTSVIQEPVDEYVRDILENTSDSQEQVTIEPDGEWRAQAAEPERKRSRYSSNSARLDDDDDLSIVSDSRTFNSATVVPKLENSSYATPSYLNPGTPNGRSTATASREPSSVPKSGGTKRPAEVIDLTLSSDEDDEPIVRPPKRQNHGQGLNDVDIRFPPYGY</sequence>
<organism evidence="7 8">
    <name type="scientific">Eutypa lata (strain UCR-EL1)</name>
    <name type="common">Grapevine dieback disease fungus</name>
    <name type="synonym">Eutypa armeniacae</name>
    <dbReference type="NCBI Taxonomy" id="1287681"/>
    <lineage>
        <taxon>Eukaryota</taxon>
        <taxon>Fungi</taxon>
        <taxon>Dikarya</taxon>
        <taxon>Ascomycota</taxon>
        <taxon>Pezizomycotina</taxon>
        <taxon>Sordariomycetes</taxon>
        <taxon>Xylariomycetidae</taxon>
        <taxon>Xylariales</taxon>
        <taxon>Diatrypaceae</taxon>
        <taxon>Eutypa</taxon>
    </lineage>
</organism>
<dbReference type="OMA" id="IRATTCT"/>
<evidence type="ECO:0000259" key="6">
    <source>
        <dbReference type="PROSITE" id="PS51466"/>
    </source>
</evidence>
<evidence type="ECO:0000313" key="7">
    <source>
        <dbReference type="EMBL" id="EMR67101.1"/>
    </source>
</evidence>
<name>M7TB62_EUTLA</name>
<dbReference type="Gene3D" id="2.60.120.780">
    <property type="entry name" value="PINIT domain"/>
    <property type="match status" value="1"/>
</dbReference>
<feature type="region of interest" description="Disordered" evidence="5">
    <location>
        <begin position="195"/>
        <end position="273"/>
    </location>
</feature>
<dbReference type="GO" id="GO:0061665">
    <property type="term" value="F:SUMO ligase activity"/>
    <property type="evidence" value="ECO:0007669"/>
    <property type="project" value="TreeGrafter"/>
</dbReference>
<dbReference type="PANTHER" id="PTHR10782">
    <property type="entry name" value="ZINC FINGER MIZ DOMAIN-CONTAINING PROTEIN"/>
    <property type="match status" value="1"/>
</dbReference>
<feature type="compositionally biased region" description="Polar residues" evidence="5">
    <location>
        <begin position="195"/>
        <end position="223"/>
    </location>
</feature>
<evidence type="ECO:0000313" key="8">
    <source>
        <dbReference type="Proteomes" id="UP000012174"/>
    </source>
</evidence>
<reference evidence="8" key="1">
    <citation type="journal article" date="2013" name="Genome Announc.">
        <title>Draft genome sequence of the grapevine dieback fungus Eutypa lata UCR-EL1.</title>
        <authorList>
            <person name="Blanco-Ulate B."/>
            <person name="Rolshausen P.E."/>
            <person name="Cantu D."/>
        </authorList>
    </citation>
    <scope>NUCLEOTIDE SEQUENCE [LARGE SCALE GENOMIC DNA]</scope>
    <source>
        <strain evidence="8">UCR-EL1</strain>
    </source>
</reference>
<dbReference type="EMBL" id="KB706527">
    <property type="protein sequence ID" value="EMR67101.1"/>
    <property type="molecule type" value="Genomic_DNA"/>
</dbReference>
<proteinExistence type="inferred from homology"/>
<comment type="similarity">
    <text evidence="2">Belongs to the PIAS family.</text>
</comment>
<dbReference type="AlphaFoldDB" id="M7TB62"/>
<feature type="domain" description="PINIT" evidence="6">
    <location>
        <begin position="1"/>
        <end position="96"/>
    </location>
</feature>
<keyword evidence="4" id="KW-0833">Ubl conjugation pathway</keyword>
<dbReference type="STRING" id="1287681.M7TB62"/>
<dbReference type="PROSITE" id="PS51466">
    <property type="entry name" value="PINIT"/>
    <property type="match status" value="1"/>
</dbReference>
<dbReference type="KEGG" id="ela:UCREL1_5904"/>
<comment type="pathway">
    <text evidence="1">Protein modification; protein sumoylation.</text>
</comment>
<dbReference type="GO" id="GO:0016925">
    <property type="term" value="P:protein sumoylation"/>
    <property type="evidence" value="ECO:0007669"/>
    <property type="project" value="UniProtKB-UniPathway"/>
</dbReference>
<dbReference type="InterPro" id="IPR038654">
    <property type="entry name" value="PINIT_sf"/>
</dbReference>
<dbReference type="Proteomes" id="UP000012174">
    <property type="component" value="Unassembled WGS sequence"/>
</dbReference>
<protein>
    <submittedName>
        <fullName evidence="7">Putative miz zinc finger protein</fullName>
    </submittedName>
</protein>
<evidence type="ECO:0000256" key="4">
    <source>
        <dbReference type="ARBA" id="ARBA00022786"/>
    </source>
</evidence>
<keyword evidence="8" id="KW-1185">Reference proteome</keyword>
<dbReference type="HOGENOM" id="CLU_1019533_0_0_1"/>
<feature type="region of interest" description="Disordered" evidence="5">
    <location>
        <begin position="133"/>
        <end position="172"/>
    </location>
</feature>
<accession>M7TB62</accession>
<evidence type="ECO:0000256" key="2">
    <source>
        <dbReference type="ARBA" id="ARBA00005383"/>
    </source>
</evidence>
<keyword evidence="3" id="KW-0808">Transferase</keyword>
<evidence type="ECO:0000256" key="5">
    <source>
        <dbReference type="SAM" id="MobiDB-lite"/>
    </source>
</evidence>
<gene>
    <name evidence="7" type="ORF">UCREL1_5904</name>
</gene>